<keyword evidence="3" id="KW-1185">Reference proteome</keyword>
<accession>A0A1Y2DLQ5</accession>
<dbReference type="Proteomes" id="UP000193689">
    <property type="component" value="Unassembled WGS sequence"/>
</dbReference>
<reference evidence="2 3" key="1">
    <citation type="submission" date="2016-07" db="EMBL/GenBank/DDBJ databases">
        <title>Pervasive Adenine N6-methylation of Active Genes in Fungi.</title>
        <authorList>
            <consortium name="DOE Joint Genome Institute"/>
            <person name="Mondo S.J."/>
            <person name="Dannebaum R.O."/>
            <person name="Kuo R.C."/>
            <person name="Labutti K."/>
            <person name="Haridas S."/>
            <person name="Kuo A."/>
            <person name="Salamov A."/>
            <person name="Ahrendt S.R."/>
            <person name="Lipzen A."/>
            <person name="Sullivan W."/>
            <person name="Andreopoulos W.B."/>
            <person name="Clum A."/>
            <person name="Lindquist E."/>
            <person name="Daum C."/>
            <person name="Ramamoorthy G.K."/>
            <person name="Gryganskyi A."/>
            <person name="Culley D."/>
            <person name="Magnuson J.K."/>
            <person name="James T.Y."/>
            <person name="O'Malley M.A."/>
            <person name="Stajich J.E."/>
            <person name="Spatafora J.W."/>
            <person name="Visel A."/>
            <person name="Grigoriev I.V."/>
        </authorList>
    </citation>
    <scope>NUCLEOTIDE SEQUENCE [LARGE SCALE GENOMIC DNA]</scope>
    <source>
        <strain evidence="2 3">CBS 129021</strain>
    </source>
</reference>
<evidence type="ECO:0000313" key="2">
    <source>
        <dbReference type="EMBL" id="ORY60066.1"/>
    </source>
</evidence>
<feature type="compositionally biased region" description="Basic and acidic residues" evidence="1">
    <location>
        <begin position="75"/>
        <end position="85"/>
    </location>
</feature>
<organism evidence="2 3">
    <name type="scientific">Pseudomassariella vexata</name>
    <dbReference type="NCBI Taxonomy" id="1141098"/>
    <lineage>
        <taxon>Eukaryota</taxon>
        <taxon>Fungi</taxon>
        <taxon>Dikarya</taxon>
        <taxon>Ascomycota</taxon>
        <taxon>Pezizomycotina</taxon>
        <taxon>Sordariomycetes</taxon>
        <taxon>Xylariomycetidae</taxon>
        <taxon>Amphisphaeriales</taxon>
        <taxon>Pseudomassariaceae</taxon>
        <taxon>Pseudomassariella</taxon>
    </lineage>
</organism>
<dbReference type="GeneID" id="63777115"/>
<sequence length="417" mass="48407">MSQALGATLHFSMPGLDKFTLFAQLPYDIRYKIWENIIYTPGIHFLKFERTEVAEPSSDDSDGGDGEPELSLSSAREDQPEAEKAKKAKFTGQLKPIFPTKAADISYYITQSKTFAQLSSACEEAAHMINLAIQKPHTLTLDNGRLITLAGSMDVICIDYPDMSFTRRLGRWADKLDLEQLAKVRRLAIRYHQEWDGERRVCRYCGHVHDVLRKELPRRHLYEFGALFKNLETFYFIDYLTVRKPLDHLMDKKKAYRKVSWMAPEVRRRMVALAPAHQTKGERFATGGRTYYEVDPDLCKVNTDVFTMLDWVRQSYISHCEKHPEKHSNPTNVKFGVLGCEWEYAEQISKKRKAGRIHFHKRGRPRESLLVDALNDLNLEDQRRCSEFQSPLDLPVDFGDDDEYDFNFEQEPKLPIN</sequence>
<dbReference type="AlphaFoldDB" id="A0A1Y2DLQ5"/>
<dbReference type="RefSeq" id="XP_040712500.1">
    <property type="nucleotide sequence ID" value="XM_040860903.1"/>
</dbReference>
<name>A0A1Y2DLQ5_9PEZI</name>
<comment type="caution">
    <text evidence="2">The sequence shown here is derived from an EMBL/GenBank/DDBJ whole genome shotgun (WGS) entry which is preliminary data.</text>
</comment>
<evidence type="ECO:0000256" key="1">
    <source>
        <dbReference type="SAM" id="MobiDB-lite"/>
    </source>
</evidence>
<feature type="compositionally biased region" description="Acidic residues" evidence="1">
    <location>
        <begin position="57"/>
        <end position="68"/>
    </location>
</feature>
<dbReference type="InParanoid" id="A0A1Y2DLQ5"/>
<dbReference type="STRING" id="1141098.A0A1Y2DLQ5"/>
<dbReference type="OrthoDB" id="4655872at2759"/>
<feature type="region of interest" description="Disordered" evidence="1">
    <location>
        <begin position="54"/>
        <end position="88"/>
    </location>
</feature>
<proteinExistence type="predicted"/>
<dbReference type="EMBL" id="MCFJ01000012">
    <property type="protein sequence ID" value="ORY60066.1"/>
    <property type="molecule type" value="Genomic_DNA"/>
</dbReference>
<protein>
    <submittedName>
        <fullName evidence="2">Uncharacterized protein</fullName>
    </submittedName>
</protein>
<evidence type="ECO:0000313" key="3">
    <source>
        <dbReference type="Proteomes" id="UP000193689"/>
    </source>
</evidence>
<gene>
    <name evidence="2" type="ORF">BCR38DRAFT_443807</name>
</gene>